<proteinExistence type="predicted"/>
<keyword evidence="3" id="KW-1185">Reference proteome</keyword>
<dbReference type="AlphaFoldDB" id="A0A8S1DY05"/>
<dbReference type="EMBL" id="CADEPI010000516">
    <property type="protein sequence ID" value="CAB3386862.1"/>
    <property type="molecule type" value="Genomic_DNA"/>
</dbReference>
<evidence type="ECO:0000313" key="3">
    <source>
        <dbReference type="Proteomes" id="UP000494165"/>
    </source>
</evidence>
<sequence>MTFFRVPHPEIGSRATSCDFSNATGTEWPRSRFRAQKKERWFIGERGRENYRKCDSARGVAGTSVWVSERVARRQTHSLTHSLATPIASNTELQPRRDKLNKLARKPKPTTSRLEVVGVPPRCKKAVHLPPLSRPAPPGPPSAPERPMRDSCWLLSKLFGGGRPPTLTPPSPPPRSADLSPYSPLPAIAPAHPQPPPPPPLVREKTYVVTSPVVVKGPPAAPKKFQRRKLDRSKAWGGRPPPQPSFADAKGGVFFIVGASDDTKSDS</sequence>
<feature type="region of interest" description="Disordered" evidence="1">
    <location>
        <begin position="126"/>
        <end position="250"/>
    </location>
</feature>
<evidence type="ECO:0000313" key="2">
    <source>
        <dbReference type="EMBL" id="CAB3386862.1"/>
    </source>
</evidence>
<feature type="compositionally biased region" description="Pro residues" evidence="1">
    <location>
        <begin position="166"/>
        <end position="175"/>
    </location>
</feature>
<name>A0A8S1DY05_9INSE</name>
<accession>A0A8S1DY05</accession>
<protein>
    <submittedName>
        <fullName evidence="2">Uncharacterized protein</fullName>
    </submittedName>
</protein>
<feature type="compositionally biased region" description="Low complexity" evidence="1">
    <location>
        <begin position="176"/>
        <end position="191"/>
    </location>
</feature>
<gene>
    <name evidence="2" type="ORF">CLODIP_2_CD00690</name>
</gene>
<dbReference type="Proteomes" id="UP000494165">
    <property type="component" value="Unassembled WGS sequence"/>
</dbReference>
<feature type="compositionally biased region" description="Pro residues" evidence="1">
    <location>
        <begin position="192"/>
        <end position="201"/>
    </location>
</feature>
<feature type="compositionally biased region" description="Pro residues" evidence="1">
    <location>
        <begin position="132"/>
        <end position="144"/>
    </location>
</feature>
<organism evidence="2 3">
    <name type="scientific">Cloeon dipterum</name>
    <dbReference type="NCBI Taxonomy" id="197152"/>
    <lineage>
        <taxon>Eukaryota</taxon>
        <taxon>Metazoa</taxon>
        <taxon>Ecdysozoa</taxon>
        <taxon>Arthropoda</taxon>
        <taxon>Hexapoda</taxon>
        <taxon>Insecta</taxon>
        <taxon>Pterygota</taxon>
        <taxon>Palaeoptera</taxon>
        <taxon>Ephemeroptera</taxon>
        <taxon>Pisciforma</taxon>
        <taxon>Baetidae</taxon>
        <taxon>Cloeon</taxon>
    </lineage>
</organism>
<reference evidence="2 3" key="1">
    <citation type="submission" date="2020-04" db="EMBL/GenBank/DDBJ databases">
        <authorList>
            <person name="Alioto T."/>
            <person name="Alioto T."/>
            <person name="Gomez Garrido J."/>
        </authorList>
    </citation>
    <scope>NUCLEOTIDE SEQUENCE [LARGE SCALE GENOMIC DNA]</scope>
</reference>
<evidence type="ECO:0000256" key="1">
    <source>
        <dbReference type="SAM" id="MobiDB-lite"/>
    </source>
</evidence>
<comment type="caution">
    <text evidence="2">The sequence shown here is derived from an EMBL/GenBank/DDBJ whole genome shotgun (WGS) entry which is preliminary data.</text>
</comment>